<dbReference type="InterPro" id="IPR007325">
    <property type="entry name" value="KFase/CYL"/>
</dbReference>
<accession>A0A381PCF1</accession>
<dbReference type="PANTHER" id="PTHR34861:SF10">
    <property type="entry name" value="CYCLASE"/>
    <property type="match status" value="1"/>
</dbReference>
<evidence type="ECO:0008006" key="2">
    <source>
        <dbReference type="Google" id="ProtNLM"/>
    </source>
</evidence>
<name>A0A381PCF1_9ZZZZ</name>
<dbReference type="AlphaFoldDB" id="A0A381PCF1"/>
<dbReference type="EMBL" id="UINC01000939">
    <property type="protein sequence ID" value="SUZ64662.1"/>
    <property type="molecule type" value="Genomic_DNA"/>
</dbReference>
<reference evidence="1" key="1">
    <citation type="submission" date="2018-05" db="EMBL/GenBank/DDBJ databases">
        <authorList>
            <person name="Lanie J.A."/>
            <person name="Ng W.-L."/>
            <person name="Kazmierczak K.M."/>
            <person name="Andrzejewski T.M."/>
            <person name="Davidsen T.M."/>
            <person name="Wayne K.J."/>
            <person name="Tettelin H."/>
            <person name="Glass J.I."/>
            <person name="Rusch D."/>
            <person name="Podicherti R."/>
            <person name="Tsui H.-C.T."/>
            <person name="Winkler M.E."/>
        </authorList>
    </citation>
    <scope>NUCLEOTIDE SEQUENCE</scope>
</reference>
<proteinExistence type="predicted"/>
<dbReference type="GO" id="GO:0004061">
    <property type="term" value="F:arylformamidase activity"/>
    <property type="evidence" value="ECO:0007669"/>
    <property type="project" value="InterPro"/>
</dbReference>
<evidence type="ECO:0000313" key="1">
    <source>
        <dbReference type="EMBL" id="SUZ64662.1"/>
    </source>
</evidence>
<dbReference type="GO" id="GO:0019441">
    <property type="term" value="P:L-tryptophan catabolic process to kynurenine"/>
    <property type="evidence" value="ECO:0007669"/>
    <property type="project" value="InterPro"/>
</dbReference>
<protein>
    <recommendedName>
        <fullName evidence="2">Cyclase</fullName>
    </recommendedName>
</protein>
<sequence length="327" mass="35550">MDWKEIRGQICRWSTTILLAVAFTPFVTAQSNRNVTADTVENWMTELSNWGRWGSSDQLGALNLITPAKRIEAAKLVKTGVSVSLAHNYSVNPDLGLPPPFDQEISMLNTPGEYVMERVSFSYHGGIHSHLDALCHVLWQGEMYNGFSKSDVNEDGCQKLGIANVKQGILTRGILMDIPRLKGVDYLPPGTAVYIEDLEAWEEQTGVRVSSGDVIFVRTGRWATPGSAGSGSAGLHASVAPWLRERDVAIVGGDYANDAIPSGVQGVFLPIHQLTIVAMGVRLFDNLDLEALAEEAVRQGRWEFMLSASPIPVEGGVGSPMNPIATF</sequence>
<gene>
    <name evidence="1" type="ORF">METZ01_LOCUS17516</name>
</gene>
<dbReference type="SUPFAM" id="SSF102198">
    <property type="entry name" value="Putative cyclase"/>
    <property type="match status" value="1"/>
</dbReference>
<dbReference type="Pfam" id="PF04199">
    <property type="entry name" value="Cyclase"/>
    <property type="match status" value="1"/>
</dbReference>
<dbReference type="PANTHER" id="PTHR34861">
    <property type="match status" value="1"/>
</dbReference>
<dbReference type="Gene3D" id="3.50.30.50">
    <property type="entry name" value="Putative cyclase"/>
    <property type="match status" value="1"/>
</dbReference>
<organism evidence="1">
    <name type="scientific">marine metagenome</name>
    <dbReference type="NCBI Taxonomy" id="408172"/>
    <lineage>
        <taxon>unclassified sequences</taxon>
        <taxon>metagenomes</taxon>
        <taxon>ecological metagenomes</taxon>
    </lineage>
</organism>
<dbReference type="InterPro" id="IPR037175">
    <property type="entry name" value="KFase_sf"/>
</dbReference>